<organism evidence="3 4">
    <name type="scientific">Thalassorhabdus alkalitolerans</name>
    <dbReference type="NCBI Taxonomy" id="2282697"/>
    <lineage>
        <taxon>Bacteria</taxon>
        <taxon>Bacillati</taxon>
        <taxon>Bacillota</taxon>
        <taxon>Bacilli</taxon>
        <taxon>Bacillales</taxon>
        <taxon>Bacillaceae</taxon>
        <taxon>Thalassorhabdus</taxon>
    </lineage>
</organism>
<keyword evidence="2" id="KW-1133">Transmembrane helix</keyword>
<dbReference type="EMBL" id="JBHSOZ010000005">
    <property type="protein sequence ID" value="MFC5713693.1"/>
    <property type="molecule type" value="Genomic_DNA"/>
</dbReference>
<keyword evidence="4" id="KW-1185">Reference proteome</keyword>
<gene>
    <name evidence="3" type="ORF">ACFPU1_12955</name>
</gene>
<dbReference type="RefSeq" id="WP_385941791.1">
    <property type="nucleotide sequence ID" value="NZ_JBHSOZ010000005.1"/>
</dbReference>
<evidence type="ECO:0000256" key="2">
    <source>
        <dbReference type="SAM" id="Phobius"/>
    </source>
</evidence>
<feature type="transmembrane region" description="Helical" evidence="2">
    <location>
        <begin position="270"/>
        <end position="292"/>
    </location>
</feature>
<keyword evidence="2" id="KW-0472">Membrane</keyword>
<feature type="region of interest" description="Disordered" evidence="1">
    <location>
        <begin position="148"/>
        <end position="178"/>
    </location>
</feature>
<evidence type="ECO:0000256" key="1">
    <source>
        <dbReference type="SAM" id="MobiDB-lite"/>
    </source>
</evidence>
<sequence length="413" mass="46437">MKDNSSIETDRQQREETEEETKRLGLVSSPELPEEIANSVSEDLPDLLSRYVDDRVSWEVKVVADPLTGVAGDSLKILDETERCKQEEGWEYAVCITDLPIFHNRRLVVADASVKRNVAMISLPSLGATPMKRRVREAIIQLANEMYHGSSEQARSSQEKQTKKRDSEDDSQNIRGQGAKQLMGQRLAERLSPIKRKTYDEDSEFDVRFLVDSKISGSIRMTSGMVLANRPWTIFPSFKRVVAGAFATGAYGLIFPTLWLLSGAYGTPRFMILMITAMSAMVIWIIVAHHLWETVKEGSSRYLVRLYNVATALTLIVGVLFYYSVLFLLFLIAVSIFVPAGLLESELGHEVSFADYVSLAWLTTSIATVVGAVGAGLESEETVLKTTYGYRQRRRKEWQKQQEKEANNNTSSE</sequence>
<feature type="region of interest" description="Disordered" evidence="1">
    <location>
        <begin position="1"/>
        <end position="30"/>
    </location>
</feature>
<feature type="transmembrane region" description="Helical" evidence="2">
    <location>
        <begin position="313"/>
        <end position="338"/>
    </location>
</feature>
<accession>A0ABW0YRE7</accession>
<keyword evidence="2" id="KW-0812">Transmembrane</keyword>
<comment type="caution">
    <text evidence="3">The sequence shown here is derived from an EMBL/GenBank/DDBJ whole genome shotgun (WGS) entry which is preliminary data.</text>
</comment>
<protein>
    <recommendedName>
        <fullName evidence="5">5,10-methylene-tetrahydrofolate dehydrogenase</fullName>
    </recommendedName>
</protein>
<feature type="compositionally biased region" description="Basic and acidic residues" evidence="1">
    <location>
        <begin position="157"/>
        <end position="167"/>
    </location>
</feature>
<evidence type="ECO:0008006" key="5">
    <source>
        <dbReference type="Google" id="ProtNLM"/>
    </source>
</evidence>
<name>A0ABW0YRE7_9BACI</name>
<proteinExistence type="predicted"/>
<feature type="transmembrane region" description="Helical" evidence="2">
    <location>
        <begin position="358"/>
        <end position="377"/>
    </location>
</feature>
<evidence type="ECO:0000313" key="4">
    <source>
        <dbReference type="Proteomes" id="UP001596142"/>
    </source>
</evidence>
<feature type="compositionally biased region" description="Basic and acidic residues" evidence="1">
    <location>
        <begin position="1"/>
        <end position="23"/>
    </location>
</feature>
<feature type="transmembrane region" description="Helical" evidence="2">
    <location>
        <begin position="241"/>
        <end position="264"/>
    </location>
</feature>
<dbReference type="Proteomes" id="UP001596142">
    <property type="component" value="Unassembled WGS sequence"/>
</dbReference>
<reference evidence="4" key="1">
    <citation type="journal article" date="2019" name="Int. J. Syst. Evol. Microbiol.">
        <title>The Global Catalogue of Microorganisms (GCM) 10K type strain sequencing project: providing services to taxonomists for standard genome sequencing and annotation.</title>
        <authorList>
            <consortium name="The Broad Institute Genomics Platform"/>
            <consortium name="The Broad Institute Genome Sequencing Center for Infectious Disease"/>
            <person name="Wu L."/>
            <person name="Ma J."/>
        </authorList>
    </citation>
    <scope>NUCLEOTIDE SEQUENCE [LARGE SCALE GENOMIC DNA]</scope>
    <source>
        <strain evidence="4">CECT 7184</strain>
    </source>
</reference>
<evidence type="ECO:0000313" key="3">
    <source>
        <dbReference type="EMBL" id="MFC5713693.1"/>
    </source>
</evidence>